<dbReference type="AlphaFoldDB" id="A0A0F9R383"/>
<organism evidence="2">
    <name type="scientific">marine sediment metagenome</name>
    <dbReference type="NCBI Taxonomy" id="412755"/>
    <lineage>
        <taxon>unclassified sequences</taxon>
        <taxon>metagenomes</taxon>
        <taxon>ecological metagenomes</taxon>
    </lineage>
</organism>
<dbReference type="EMBL" id="LAZR01001177">
    <property type="protein sequence ID" value="KKN49229.1"/>
    <property type="molecule type" value="Genomic_DNA"/>
</dbReference>
<dbReference type="Pfam" id="PF02384">
    <property type="entry name" value="N6_Mtase"/>
    <property type="match status" value="1"/>
</dbReference>
<dbReference type="SUPFAM" id="SSF53335">
    <property type="entry name" value="S-adenosyl-L-methionine-dependent methyltransferases"/>
    <property type="match status" value="1"/>
</dbReference>
<feature type="domain" description="DNA methylase adenine-specific" evidence="1">
    <location>
        <begin position="73"/>
        <end position="317"/>
    </location>
</feature>
<dbReference type="InterPro" id="IPR003356">
    <property type="entry name" value="DNA_methylase_A-5"/>
</dbReference>
<sequence length="483" mass="56875">MVDKLGESDIKIHRRSLGVHLTSSNIFLKYILPAIKDELWSYNWIDLFAGEGNLIFPILDSIAPKKKVDFFKNHIYLFDIQEEMVQKCIKNAEIYGIPSEIAVDNIKLRDNLEKFPTFLKTLQFPLYHITNPPYLYLGYIRKHAETQKYLKLFEGDYEGYQDLYQIAMVNDLRNNIENLIYIIPSNFLYGASVSNKFRMDFLKYYNIDKMIIFEKKIFEHTGTNICIGFFKRKTVVKSENEEFLGVKFKKQDEIIEKQYILKPEFKYRAGSEFDEFSRKYHSKSSLKVSYYLLNEEVQKSLGTNELKVIDANNYKKNTYSKITLHLNDNLKEKVESNILYVRTVDTGSYNGRAGLGIIAEDFKVKGIYVSGNTYRTHPIQIFIEPQITQEDQILLKNYFNFILEAFREGLDSEFLTTYKYSNAAYTRKYLGLTQTRNLIETLPMNYMNSKDKVTLNYLIKRGEFEAVLEFLNKIKKRKNDLIN</sequence>
<protein>
    <recommendedName>
        <fullName evidence="1">DNA methylase adenine-specific domain-containing protein</fullName>
    </recommendedName>
</protein>
<proteinExistence type="predicted"/>
<dbReference type="GO" id="GO:0008170">
    <property type="term" value="F:N-methyltransferase activity"/>
    <property type="evidence" value="ECO:0007669"/>
    <property type="project" value="InterPro"/>
</dbReference>
<dbReference type="GO" id="GO:0003677">
    <property type="term" value="F:DNA binding"/>
    <property type="evidence" value="ECO:0007669"/>
    <property type="project" value="InterPro"/>
</dbReference>
<reference evidence="2" key="1">
    <citation type="journal article" date="2015" name="Nature">
        <title>Complex archaea that bridge the gap between prokaryotes and eukaryotes.</title>
        <authorList>
            <person name="Spang A."/>
            <person name="Saw J.H."/>
            <person name="Jorgensen S.L."/>
            <person name="Zaremba-Niedzwiedzka K."/>
            <person name="Martijn J."/>
            <person name="Lind A.E."/>
            <person name="van Eijk R."/>
            <person name="Schleper C."/>
            <person name="Guy L."/>
            <person name="Ettema T.J."/>
        </authorList>
    </citation>
    <scope>NUCLEOTIDE SEQUENCE</scope>
</reference>
<gene>
    <name evidence="2" type="ORF">LCGC14_0644880</name>
</gene>
<dbReference type="Gene3D" id="3.40.50.150">
    <property type="entry name" value="Vaccinia Virus protein VP39"/>
    <property type="match status" value="1"/>
</dbReference>
<accession>A0A0F9R383</accession>
<name>A0A0F9R383_9ZZZZ</name>
<dbReference type="InterPro" id="IPR029063">
    <property type="entry name" value="SAM-dependent_MTases_sf"/>
</dbReference>
<comment type="caution">
    <text evidence="2">The sequence shown here is derived from an EMBL/GenBank/DDBJ whole genome shotgun (WGS) entry which is preliminary data.</text>
</comment>
<evidence type="ECO:0000313" key="2">
    <source>
        <dbReference type="EMBL" id="KKN49229.1"/>
    </source>
</evidence>
<evidence type="ECO:0000259" key="1">
    <source>
        <dbReference type="Pfam" id="PF02384"/>
    </source>
</evidence>